<dbReference type="InterPro" id="IPR032151">
    <property type="entry name" value="CFAP61_N"/>
</dbReference>
<accession>A0ABP0X3S9</accession>
<dbReference type="InterPro" id="IPR038884">
    <property type="entry name" value="CFAP61"/>
</dbReference>
<dbReference type="PANTHER" id="PTHR21178">
    <property type="entry name" value="CILIA- AND FLAGELLA-ASSOCIATED PROTEIN 61"/>
    <property type="match status" value="1"/>
</dbReference>
<gene>
    <name evidence="2" type="ORF">CSSPJE1EN1_LOCUS19233</name>
</gene>
<evidence type="ECO:0000313" key="2">
    <source>
        <dbReference type="EMBL" id="CAK9273755.1"/>
    </source>
</evidence>
<organism evidence="2 3">
    <name type="scientific">Sphagnum jensenii</name>
    <dbReference type="NCBI Taxonomy" id="128206"/>
    <lineage>
        <taxon>Eukaryota</taxon>
        <taxon>Viridiplantae</taxon>
        <taxon>Streptophyta</taxon>
        <taxon>Embryophyta</taxon>
        <taxon>Bryophyta</taxon>
        <taxon>Sphagnophytina</taxon>
        <taxon>Sphagnopsida</taxon>
        <taxon>Sphagnales</taxon>
        <taxon>Sphagnaceae</taxon>
        <taxon>Sphagnum</taxon>
    </lineage>
</organism>
<dbReference type="InterPro" id="IPR036188">
    <property type="entry name" value="FAD/NAD-bd_sf"/>
</dbReference>
<dbReference type="EMBL" id="OZ020100">
    <property type="protein sequence ID" value="CAK9273755.1"/>
    <property type="molecule type" value="Genomic_DNA"/>
</dbReference>
<reference evidence="2" key="1">
    <citation type="submission" date="2024-02" db="EMBL/GenBank/DDBJ databases">
        <authorList>
            <consortium name="ELIXIR-Norway"/>
            <consortium name="Elixir Norway"/>
        </authorList>
    </citation>
    <scope>NUCLEOTIDE SEQUENCE</scope>
</reference>
<dbReference type="PANTHER" id="PTHR21178:SF8">
    <property type="entry name" value="CILIA- AND FLAGELLA-ASSOCIATED PROTEIN 61"/>
    <property type="match status" value="1"/>
</dbReference>
<evidence type="ECO:0000313" key="3">
    <source>
        <dbReference type="Proteomes" id="UP001497444"/>
    </source>
</evidence>
<sequence length="787" mass="88767">MDMFVYSKDFPTFKVRRAITDEADNLVPLIERGQKQGLPLTNLPPSSHPNHPHALARLISMQNEKDHAVFIAEVEHKVVGLMSITANVDLDSLNKNFDLNLFDNLVPKRSKKDHMVIPKDDHGAEAKEFNEKSRFPPIPDSQFLVENSMPPMDFNIESITTKDEPSTNISTFGNASKSTNEALPQSLEAFVLEFWIEVAQEEFQFMDKGPKVVIPPLINNNSFQITMLVLDEDYQSNYIDFLLAAFKQQEKDYCMVALPYASPFHPMLHLFTRVLSRPNIDLQRNDIFSFDKTSIYLLHRNGLSPGFEVRNSKSIDAIGVAELLEAFPDHSAIIDLVLKPYKGCVTFVAIMGMQIVGFAWLEEDGVPLEALHTHFEIDALVAKTYHPKQQHAVLILYVLSPIFRARSRLFLREIMRLTKKTILYYPIFPNQELPEHMLEDFLLVSGKQQPSVLPPCSWGHVVDQQSEPNFVQQLGLLRGQFFGFECTLYLTCKKFVCHHKVVINSWIIVIGASRASTSFLHTLMVNTTMSFINLTLISTNKFVGFQGSNVNYYNKSMPNPLEFDLGPSESFSKLGLDCGVKLIKGIVGEIDRKQKNVSFLTKGNDHDTKSVPYDWLVLATGLQDQTRHALGLCTVTHDLKGVIRVQELIAHRHELGLGIANTSVYAKAYVGWIVVYGLTLEAFCALQVLLEEGKRGSDLFLIYPETNPLEGSSCLKDAIVARQIIGYLKSQGVHIIHSKKLVAIHLNKIGDWVDSLTFTHVIKKMDPNIAKRGHSSSKSVNRGIIYN</sequence>
<proteinExistence type="predicted"/>
<dbReference type="Proteomes" id="UP001497444">
    <property type="component" value="Chromosome 5"/>
</dbReference>
<protein>
    <recommendedName>
        <fullName evidence="1">Cilia- and flagella-associated protein 61 N-terminal domain-containing protein</fullName>
    </recommendedName>
</protein>
<dbReference type="SUPFAM" id="SSF51905">
    <property type="entry name" value="FAD/NAD(P)-binding domain"/>
    <property type="match status" value="1"/>
</dbReference>
<dbReference type="Gene3D" id="3.50.50.100">
    <property type="match status" value="1"/>
</dbReference>
<keyword evidence="3" id="KW-1185">Reference proteome</keyword>
<dbReference type="Pfam" id="PF16092">
    <property type="entry name" value="CFAP61_N"/>
    <property type="match status" value="1"/>
</dbReference>
<feature type="domain" description="Cilia- and flagella-associated protein 61 N-terminal" evidence="1">
    <location>
        <begin position="10"/>
        <end position="106"/>
    </location>
</feature>
<name>A0ABP0X3S9_9BRYO</name>
<evidence type="ECO:0000259" key="1">
    <source>
        <dbReference type="Pfam" id="PF16092"/>
    </source>
</evidence>